<dbReference type="InterPro" id="IPR031052">
    <property type="entry name" value="FHY3/FAR1"/>
</dbReference>
<gene>
    <name evidence="2" type="primary">gb03319</name>
    <name evidence="2" type="ORF">PR202_gb03319</name>
</gene>
<dbReference type="PANTHER" id="PTHR31669">
    <property type="entry name" value="PROTEIN FAR1-RELATED SEQUENCE 10-RELATED"/>
    <property type="match status" value="1"/>
</dbReference>
<evidence type="ECO:0000313" key="2">
    <source>
        <dbReference type="EMBL" id="GJN16341.1"/>
    </source>
</evidence>
<feature type="region of interest" description="Disordered" evidence="1">
    <location>
        <begin position="70"/>
        <end position="90"/>
    </location>
</feature>
<dbReference type="GO" id="GO:0006355">
    <property type="term" value="P:regulation of DNA-templated transcription"/>
    <property type="evidence" value="ECO:0007669"/>
    <property type="project" value="InterPro"/>
</dbReference>
<reference evidence="2" key="1">
    <citation type="journal article" date="2018" name="DNA Res.">
        <title>Multiple hybrid de novo genome assembly of finger millet, an orphan allotetraploid crop.</title>
        <authorList>
            <person name="Hatakeyama M."/>
            <person name="Aluri S."/>
            <person name="Balachadran M.T."/>
            <person name="Sivarajan S.R."/>
            <person name="Patrignani A."/>
            <person name="Gruter S."/>
            <person name="Poveda L."/>
            <person name="Shimizu-Inatsugi R."/>
            <person name="Baeten J."/>
            <person name="Francoijs K.J."/>
            <person name="Nataraja K.N."/>
            <person name="Reddy Y.A.N."/>
            <person name="Phadnis S."/>
            <person name="Ravikumar R.L."/>
            <person name="Schlapbach R."/>
            <person name="Sreeman S.M."/>
            <person name="Shimizu K.K."/>
        </authorList>
    </citation>
    <scope>NUCLEOTIDE SEQUENCE</scope>
</reference>
<dbReference type="SUPFAM" id="SSF54001">
    <property type="entry name" value="Cysteine proteinases"/>
    <property type="match status" value="1"/>
</dbReference>
<protein>
    <recommendedName>
        <fullName evidence="4">Ubiquitin-like protease family profile domain-containing protein</fullName>
    </recommendedName>
</protein>
<organism evidence="2 3">
    <name type="scientific">Eleusine coracana subsp. coracana</name>
    <dbReference type="NCBI Taxonomy" id="191504"/>
    <lineage>
        <taxon>Eukaryota</taxon>
        <taxon>Viridiplantae</taxon>
        <taxon>Streptophyta</taxon>
        <taxon>Embryophyta</taxon>
        <taxon>Tracheophyta</taxon>
        <taxon>Spermatophyta</taxon>
        <taxon>Magnoliopsida</taxon>
        <taxon>Liliopsida</taxon>
        <taxon>Poales</taxon>
        <taxon>Poaceae</taxon>
        <taxon>PACMAD clade</taxon>
        <taxon>Chloridoideae</taxon>
        <taxon>Cynodonteae</taxon>
        <taxon>Eleusininae</taxon>
        <taxon>Eleusine</taxon>
    </lineage>
</organism>
<dbReference type="InterPro" id="IPR038765">
    <property type="entry name" value="Papain-like_cys_pep_sf"/>
</dbReference>
<name>A0AAV5E1H2_ELECO</name>
<dbReference type="PANTHER" id="PTHR31669:SF251">
    <property type="entry name" value="PROTEIN FAR1-RELATED SEQUENCE"/>
    <property type="match status" value="1"/>
</dbReference>
<dbReference type="EMBL" id="BQKI01000072">
    <property type="protein sequence ID" value="GJN16341.1"/>
    <property type="molecule type" value="Genomic_DNA"/>
</dbReference>
<dbReference type="Proteomes" id="UP001054889">
    <property type="component" value="Unassembled WGS sequence"/>
</dbReference>
<accession>A0AAV5E1H2</accession>
<proteinExistence type="predicted"/>
<evidence type="ECO:0000256" key="1">
    <source>
        <dbReference type="SAM" id="MobiDB-lite"/>
    </source>
</evidence>
<reference evidence="2" key="2">
    <citation type="submission" date="2021-12" db="EMBL/GenBank/DDBJ databases">
        <title>Resequencing data analysis of finger millet.</title>
        <authorList>
            <person name="Hatakeyama M."/>
            <person name="Aluri S."/>
            <person name="Balachadran M.T."/>
            <person name="Sivarajan S.R."/>
            <person name="Poveda L."/>
            <person name="Shimizu-Inatsugi R."/>
            <person name="Schlapbach R."/>
            <person name="Sreeman S.M."/>
            <person name="Shimizu K.K."/>
        </authorList>
    </citation>
    <scope>NUCLEOTIDE SEQUENCE</scope>
</reference>
<keyword evidence="3" id="KW-1185">Reference proteome</keyword>
<feature type="compositionally biased region" description="Acidic residues" evidence="1">
    <location>
        <begin position="81"/>
        <end position="90"/>
    </location>
</feature>
<comment type="caution">
    <text evidence="2">The sequence shown here is derived from an EMBL/GenBank/DDBJ whole genome shotgun (WGS) entry which is preliminary data.</text>
</comment>
<evidence type="ECO:0008006" key="4">
    <source>
        <dbReference type="Google" id="ProtNLM"/>
    </source>
</evidence>
<dbReference type="Gene3D" id="3.40.395.10">
    <property type="entry name" value="Adenoviral Proteinase, Chain A"/>
    <property type="match status" value="1"/>
</dbReference>
<feature type="region of interest" description="Disordered" evidence="1">
    <location>
        <begin position="633"/>
        <end position="689"/>
    </location>
</feature>
<evidence type="ECO:0000313" key="3">
    <source>
        <dbReference type="Proteomes" id="UP001054889"/>
    </source>
</evidence>
<sequence length="1320" mass="147329">MLVSTTTPRLGIASEAALLTLLLSPRVDANPGASRDGRTLLVLVATALVVGSAIGRSICARATSLNREEMPTKQAESLSPVEEESTWESDDECDKGKANVRCIRKKVYETIQKLSRHQCTELEKLGWKDFLKFCTDALECRKLLVWLMNRIDAEAMCIPLDDVQCKKAISRTVKYEELTIFYLDHLLHRNTSQKSWTLPRSAYYTKNIVRDIIKDAKNKDSEGKLFFTGLQIKKTSDTPYFVESEEEHERDDDAFGDNVGLSEGDHDAGAAGVDVGGAGTGGHTDQVQHDTRKDDNTLVHTEEVVQGDQVLNDTPLEADKIDDNCRVVSLDTSTMNPIAHLSDNVTLELETFERGVVPRKKRSEKVFVPDCDNAHHDSQKDQGDERFVNNLFNFDDAGNVPTEHSLEDVACDRQAHEITIGQAGPNIISSNLGRTMDDNIGSLDLPGMCQCVENCGSQHNPDVFSEESLDTAFDLYMTNDIAWRSIKLILIPVIDRGHYSLYAVNFEASRVDVLDTLDYDNAGTTWLYRHGESGATVITRLNALLQKKSKGALKKRNLLSFVQSILYYLLFHPSNKAEIPEDLSPVHSSHVVSSEATKGMETPSSRVRFAAMVSNQAPDSPEYYTVPCSAPDLSPRVSPPPTTAAPGLTRQGFPSPTCPDRHTPPATINSDEMATPDPQQTYTHPHDINPEIVPRVGMVFSSEEQAKLFYKRYAREAGFPMKLSRTKKSVREICCSRIGKGEYYLGDEEERQRNNTSKKSGCKAYIKLHRDRDETGAISQMRTLQLQLPFVLFIPGQNIDYAGGTSFASIEALNALYANYEGLKDDLDSAINHPLTVAEFESCWAAMLDKYSLHENVTLSSCTGGHTDQVQHDTRKDDNTLVHTEEVVQGDQVLNDTPLEADKIDDNCRVVSLDTSTMNPIAHLSDNVTLELETFERGVVPRKKRSEKILRKIKVMKRFVNNLFNFDDAGNVPTEHSLEDVACDRQAHEITIGQAGPNIISSNLGRTMDDNIGSLDLPGHAEKLFPEDPANQNNPIDHIIETFKKDHVYTDSVAVDADTNHSDPISSPSSTKKTVFANVENCGSQHNPDAVFSEESLDTAFDLYMTNDIAWRSIKLILIPVIDRGHYSLYAVNFEASRVDVLDTLDYDNAGTTWLYRHGESGATVITRLNALLQKKSKGALKKFGNFRLTKFSCPTMVRPNDCTFLTMKYAEHYTGVPGCVDDVVNPEKSAELRAEYLYYLLFHPSNKAEIPEDLSHEDSSIAAALRIVYPRTEHRLCRWHILRKHREALNALYANYEGLKDDLDSAINHPLTVAEFESC</sequence>
<feature type="compositionally biased region" description="Polar residues" evidence="1">
    <location>
        <begin position="666"/>
        <end position="683"/>
    </location>
</feature>